<organism evidence="7 8">
    <name type="scientific">Clostridium algifaecis</name>
    <dbReference type="NCBI Taxonomy" id="1472040"/>
    <lineage>
        <taxon>Bacteria</taxon>
        <taxon>Bacillati</taxon>
        <taxon>Bacillota</taxon>
        <taxon>Clostridia</taxon>
        <taxon>Eubacteriales</taxon>
        <taxon>Clostridiaceae</taxon>
        <taxon>Clostridium</taxon>
    </lineage>
</organism>
<dbReference type="InterPro" id="IPR058240">
    <property type="entry name" value="rSAM_sf"/>
</dbReference>
<dbReference type="EMBL" id="JAGGLM010000029">
    <property type="protein sequence ID" value="MBP2034041.1"/>
    <property type="molecule type" value="Genomic_DNA"/>
</dbReference>
<gene>
    <name evidence="7" type="ORF">J2Z42_002760</name>
</gene>
<feature type="domain" description="Radical SAM core" evidence="6">
    <location>
        <begin position="11"/>
        <end position="239"/>
    </location>
</feature>
<keyword evidence="4" id="KW-0408">Iron</keyword>
<name>A0ABS4KXB0_9CLOT</name>
<dbReference type="SFLD" id="SFLDG01082">
    <property type="entry name" value="B12-binding_domain_containing"/>
    <property type="match status" value="1"/>
</dbReference>
<dbReference type="InterPro" id="IPR006638">
    <property type="entry name" value="Elp3/MiaA/NifB-like_rSAM"/>
</dbReference>
<dbReference type="InterPro" id="IPR051198">
    <property type="entry name" value="BchE-like"/>
</dbReference>
<evidence type="ECO:0000256" key="5">
    <source>
        <dbReference type="ARBA" id="ARBA00023014"/>
    </source>
</evidence>
<comment type="cofactor">
    <cofactor evidence="1">
        <name>[4Fe-4S] cluster</name>
        <dbReference type="ChEBI" id="CHEBI:49883"/>
    </cofactor>
</comment>
<dbReference type="InterPro" id="IPR007197">
    <property type="entry name" value="rSAM"/>
</dbReference>
<dbReference type="SMART" id="SM00729">
    <property type="entry name" value="Elp3"/>
    <property type="match status" value="1"/>
</dbReference>
<dbReference type="Pfam" id="PF04055">
    <property type="entry name" value="Radical_SAM"/>
    <property type="match status" value="1"/>
</dbReference>
<evidence type="ECO:0000256" key="3">
    <source>
        <dbReference type="ARBA" id="ARBA00022723"/>
    </source>
</evidence>
<dbReference type="RefSeq" id="WP_209703276.1">
    <property type="nucleotide sequence ID" value="NZ_JAGGLM010000029.1"/>
</dbReference>
<dbReference type="InterPro" id="IPR013785">
    <property type="entry name" value="Aldolase_TIM"/>
</dbReference>
<evidence type="ECO:0000256" key="2">
    <source>
        <dbReference type="ARBA" id="ARBA00022691"/>
    </source>
</evidence>
<evidence type="ECO:0000313" key="8">
    <source>
        <dbReference type="Proteomes" id="UP001519307"/>
    </source>
</evidence>
<comment type="caution">
    <text evidence="7">The sequence shown here is derived from an EMBL/GenBank/DDBJ whole genome shotgun (WGS) entry which is preliminary data.</text>
</comment>
<dbReference type="Proteomes" id="UP001519307">
    <property type="component" value="Unassembled WGS sequence"/>
</dbReference>
<evidence type="ECO:0000259" key="6">
    <source>
        <dbReference type="PROSITE" id="PS51918"/>
    </source>
</evidence>
<dbReference type="SUPFAM" id="SSF102114">
    <property type="entry name" value="Radical SAM enzymes"/>
    <property type="match status" value="1"/>
</dbReference>
<dbReference type="PANTHER" id="PTHR43409:SF4">
    <property type="entry name" value="RADICAL SAM SUPERFAMILY PROTEIN"/>
    <property type="match status" value="1"/>
</dbReference>
<proteinExistence type="predicted"/>
<accession>A0ABS4KXB0</accession>
<keyword evidence="5" id="KW-0411">Iron-sulfur</keyword>
<sequence length="300" mass="33416">MKYTGPVYRPPFEANSLLLQVTVGCSHNNCSFCTMYKDVTFQVETMEQIEKDLLEARKAYSKVKRIFLVNADAFVLSADKLKAIAKRINDILPEVETIAMYASVNNIKGKTDEELKELRALKINELNIGIESGLPEVINHLNKGFTVDETKTQLKRLTKAGIDFSINIIIGAGGKDRSSKHAAASSLLLNEVKPKLIFIATLHIDPGSKLEAELNNGAFKENTLRQNIEEEIELIQGLELEDTILFGLHTSNVIPVYGVLSQDKEEMINILKNGLKSIKQEHLDSHIERGIEGAISISRN</sequence>
<dbReference type="SFLD" id="SFLDS00029">
    <property type="entry name" value="Radical_SAM"/>
    <property type="match status" value="1"/>
</dbReference>
<protein>
    <submittedName>
        <fullName evidence="7">Radical SAM superfamily enzyme YgiQ (UPF0313 family)</fullName>
    </submittedName>
</protein>
<dbReference type="PROSITE" id="PS51257">
    <property type="entry name" value="PROKAR_LIPOPROTEIN"/>
    <property type="match status" value="1"/>
</dbReference>
<reference evidence="7 8" key="1">
    <citation type="submission" date="2021-03" db="EMBL/GenBank/DDBJ databases">
        <title>Genomic Encyclopedia of Type Strains, Phase IV (KMG-IV): sequencing the most valuable type-strain genomes for metagenomic binning, comparative biology and taxonomic classification.</title>
        <authorList>
            <person name="Goeker M."/>
        </authorList>
    </citation>
    <scope>NUCLEOTIDE SEQUENCE [LARGE SCALE GENOMIC DNA]</scope>
    <source>
        <strain evidence="7 8">DSM 28783</strain>
    </source>
</reference>
<dbReference type="CDD" id="cd01335">
    <property type="entry name" value="Radical_SAM"/>
    <property type="match status" value="1"/>
</dbReference>
<dbReference type="PROSITE" id="PS51918">
    <property type="entry name" value="RADICAL_SAM"/>
    <property type="match status" value="1"/>
</dbReference>
<dbReference type="PANTHER" id="PTHR43409">
    <property type="entry name" value="ANAEROBIC MAGNESIUM-PROTOPORPHYRIN IX MONOMETHYL ESTER CYCLASE-RELATED"/>
    <property type="match status" value="1"/>
</dbReference>
<keyword evidence="8" id="KW-1185">Reference proteome</keyword>
<dbReference type="Gene3D" id="3.20.20.70">
    <property type="entry name" value="Aldolase class I"/>
    <property type="match status" value="1"/>
</dbReference>
<keyword evidence="2" id="KW-0949">S-adenosyl-L-methionine</keyword>
<dbReference type="SFLD" id="SFLDG01095">
    <property type="entry name" value="Uncharacterised_Radical_SAM_Su"/>
    <property type="match status" value="1"/>
</dbReference>
<keyword evidence="3" id="KW-0479">Metal-binding</keyword>
<evidence type="ECO:0000313" key="7">
    <source>
        <dbReference type="EMBL" id="MBP2034041.1"/>
    </source>
</evidence>
<evidence type="ECO:0000256" key="4">
    <source>
        <dbReference type="ARBA" id="ARBA00023004"/>
    </source>
</evidence>
<evidence type="ECO:0000256" key="1">
    <source>
        <dbReference type="ARBA" id="ARBA00001966"/>
    </source>
</evidence>